<evidence type="ECO:0000256" key="1">
    <source>
        <dbReference type="SAM" id="SignalP"/>
    </source>
</evidence>
<dbReference type="PIRSF" id="PIRSF031679">
    <property type="entry name" value="Mtase_Alr7345_prd"/>
    <property type="match status" value="1"/>
</dbReference>
<dbReference type="Proteomes" id="UP000885832">
    <property type="component" value="Unassembled WGS sequence"/>
</dbReference>
<dbReference type="InterPro" id="IPR029063">
    <property type="entry name" value="SAM-dependent_MTases_sf"/>
</dbReference>
<evidence type="ECO:0000313" key="2">
    <source>
        <dbReference type="EMBL" id="HHJ81203.1"/>
    </source>
</evidence>
<dbReference type="GO" id="GO:0008168">
    <property type="term" value="F:methyltransferase activity"/>
    <property type="evidence" value="ECO:0007669"/>
    <property type="project" value="UniProtKB-KW"/>
</dbReference>
<feature type="signal peptide" evidence="1">
    <location>
        <begin position="1"/>
        <end position="30"/>
    </location>
</feature>
<organism evidence="2">
    <name type="scientific">Candidatus Tenderia electrophaga</name>
    <dbReference type="NCBI Taxonomy" id="1748243"/>
    <lineage>
        <taxon>Bacteria</taxon>
        <taxon>Pseudomonadati</taxon>
        <taxon>Pseudomonadota</taxon>
        <taxon>Gammaproteobacteria</taxon>
        <taxon>Candidatus Tenderiales</taxon>
        <taxon>Candidatus Tenderiaceae</taxon>
        <taxon>Candidatus Tenderia</taxon>
    </lineage>
</organism>
<proteinExistence type="predicted"/>
<gene>
    <name evidence="2" type="ORF">ENJ65_06175</name>
</gene>
<dbReference type="EMBL" id="DRNF01000389">
    <property type="protein sequence ID" value="HHJ81203.1"/>
    <property type="molecule type" value="Genomic_DNA"/>
</dbReference>
<keyword evidence="2" id="KW-0808">Transferase</keyword>
<protein>
    <submittedName>
        <fullName evidence="2">Methyltransferase</fullName>
    </submittedName>
</protein>
<dbReference type="CDD" id="cd02440">
    <property type="entry name" value="AdoMet_MTases"/>
    <property type="match status" value="1"/>
</dbReference>
<reference evidence="2" key="1">
    <citation type="journal article" date="2020" name="mSystems">
        <title>Genome- and Community-Level Interaction Insights into Carbon Utilization and Element Cycling Functions of Hydrothermarchaeota in Hydrothermal Sediment.</title>
        <authorList>
            <person name="Zhou Z."/>
            <person name="Liu Y."/>
            <person name="Xu W."/>
            <person name="Pan J."/>
            <person name="Luo Z.H."/>
            <person name="Li M."/>
        </authorList>
    </citation>
    <scope>NUCLEOTIDE SEQUENCE [LARGE SCALE GENOMIC DNA]</scope>
    <source>
        <strain evidence="2">HyVt-505</strain>
    </source>
</reference>
<dbReference type="Gene3D" id="3.40.50.150">
    <property type="entry name" value="Vaccinia Virus protein VP39"/>
    <property type="match status" value="1"/>
</dbReference>
<dbReference type="InterPro" id="IPR016980">
    <property type="entry name" value="S-AdoMet-dep_MeTrfase_Alr7345"/>
</dbReference>
<accession>A0A832N417</accession>
<dbReference type="SUPFAM" id="SSF53335">
    <property type="entry name" value="S-adenosyl-L-methionine-dependent methyltransferases"/>
    <property type="match status" value="1"/>
</dbReference>
<keyword evidence="2" id="KW-0489">Methyltransferase</keyword>
<name>A0A832N417_9GAMM</name>
<feature type="chain" id="PRO_5032573551" evidence="1">
    <location>
        <begin position="31"/>
        <end position="274"/>
    </location>
</feature>
<comment type="caution">
    <text evidence="2">The sequence shown here is derived from an EMBL/GenBank/DDBJ whole genome shotgun (WGS) entry which is preliminary data.</text>
</comment>
<keyword evidence="1" id="KW-0732">Signal</keyword>
<dbReference type="GO" id="GO:0032259">
    <property type="term" value="P:methylation"/>
    <property type="evidence" value="ECO:0007669"/>
    <property type="project" value="UniProtKB-KW"/>
</dbReference>
<dbReference type="AlphaFoldDB" id="A0A832N417"/>
<sequence length="274" mass="30109">MKQASGNTIARSIISATLFAMLALSPSANADNKLQNILSADHRTPAYKARDPYRHPLESLNFFGINDNMTVVEIFPGGGWYTEILAPYLKDNGRFYAAHNNPDSTSDYARRSAAKFKAKMAGNAVYSKVNITVLEPPQHTDIAPPGTADAVLSFRNIHNWMKAGYADDVFAAMYKALKPGGILGIVEHRGQANTTQDPKARSGYVNQAYAIKLAEQAGFRFVASSEINANPKDSKNHPKGVWSLPPSLAMKDQDREKYLAIGESDRFTLKFVKP</sequence>